<dbReference type="Gene3D" id="4.10.240.10">
    <property type="entry name" value="Zn(2)-C6 fungal-type DNA-binding domain"/>
    <property type="match status" value="1"/>
</dbReference>
<evidence type="ECO:0000256" key="3">
    <source>
        <dbReference type="ARBA" id="ARBA00022833"/>
    </source>
</evidence>
<feature type="region of interest" description="Disordered" evidence="8">
    <location>
        <begin position="729"/>
        <end position="790"/>
    </location>
</feature>
<dbReference type="GO" id="GO:0000981">
    <property type="term" value="F:DNA-binding transcription factor activity, RNA polymerase II-specific"/>
    <property type="evidence" value="ECO:0007669"/>
    <property type="project" value="InterPro"/>
</dbReference>
<keyword evidence="7" id="KW-0539">Nucleus</keyword>
<dbReference type="Pfam" id="PF00172">
    <property type="entry name" value="Zn_clus"/>
    <property type="match status" value="1"/>
</dbReference>
<comment type="subcellular location">
    <subcellularLocation>
        <location evidence="1">Nucleus</location>
    </subcellularLocation>
</comment>
<dbReference type="InterPro" id="IPR051615">
    <property type="entry name" value="Transcr_Regulatory_Elem"/>
</dbReference>
<keyword evidence="3" id="KW-0862">Zinc</keyword>
<dbReference type="PROSITE" id="PS50048">
    <property type="entry name" value="ZN2_CY6_FUNGAL_2"/>
    <property type="match status" value="1"/>
</dbReference>
<organism evidence="10 11">
    <name type="scientific">Sarocladium strictum</name>
    <name type="common">Black bundle disease fungus</name>
    <name type="synonym">Acremonium strictum</name>
    <dbReference type="NCBI Taxonomy" id="5046"/>
    <lineage>
        <taxon>Eukaryota</taxon>
        <taxon>Fungi</taxon>
        <taxon>Dikarya</taxon>
        <taxon>Ascomycota</taxon>
        <taxon>Pezizomycotina</taxon>
        <taxon>Sordariomycetes</taxon>
        <taxon>Hypocreomycetidae</taxon>
        <taxon>Hypocreales</taxon>
        <taxon>Sarocladiaceae</taxon>
        <taxon>Sarocladium</taxon>
    </lineage>
</organism>
<evidence type="ECO:0000313" key="10">
    <source>
        <dbReference type="EMBL" id="KAK0387023.1"/>
    </source>
</evidence>
<evidence type="ECO:0000256" key="8">
    <source>
        <dbReference type="SAM" id="MobiDB-lite"/>
    </source>
</evidence>
<feature type="region of interest" description="Disordered" evidence="8">
    <location>
        <begin position="52"/>
        <end position="159"/>
    </location>
</feature>
<evidence type="ECO:0000256" key="6">
    <source>
        <dbReference type="ARBA" id="ARBA00023163"/>
    </source>
</evidence>
<dbReference type="Pfam" id="PF04082">
    <property type="entry name" value="Fungal_trans"/>
    <property type="match status" value="1"/>
</dbReference>
<feature type="compositionally biased region" description="Basic residues" evidence="8">
    <location>
        <begin position="59"/>
        <end position="68"/>
    </location>
</feature>
<dbReference type="Proteomes" id="UP001175261">
    <property type="component" value="Unassembled WGS sequence"/>
</dbReference>
<dbReference type="PROSITE" id="PS00463">
    <property type="entry name" value="ZN2_CY6_FUNGAL_1"/>
    <property type="match status" value="1"/>
</dbReference>
<evidence type="ECO:0000256" key="7">
    <source>
        <dbReference type="ARBA" id="ARBA00023242"/>
    </source>
</evidence>
<dbReference type="SUPFAM" id="SSF57701">
    <property type="entry name" value="Zn2/Cys6 DNA-binding domain"/>
    <property type="match status" value="1"/>
</dbReference>
<keyword evidence="2" id="KW-0479">Metal-binding</keyword>
<dbReference type="GO" id="GO:0003677">
    <property type="term" value="F:DNA binding"/>
    <property type="evidence" value="ECO:0007669"/>
    <property type="project" value="UniProtKB-KW"/>
</dbReference>
<name>A0AA39GGP5_SARSR</name>
<evidence type="ECO:0000256" key="2">
    <source>
        <dbReference type="ARBA" id="ARBA00022723"/>
    </source>
</evidence>
<feature type="region of interest" description="Disordered" evidence="8">
    <location>
        <begin position="183"/>
        <end position="204"/>
    </location>
</feature>
<dbReference type="GO" id="GO:0006351">
    <property type="term" value="P:DNA-templated transcription"/>
    <property type="evidence" value="ECO:0007669"/>
    <property type="project" value="InterPro"/>
</dbReference>
<dbReference type="InterPro" id="IPR001138">
    <property type="entry name" value="Zn2Cys6_DnaBD"/>
</dbReference>
<accession>A0AA39GGP5</accession>
<sequence>MASKPVARSRRRAAEACAFCRRRKIKCNAAKPICANCTIYGQDCAYEPISEDAKEAGRERHHRVKRRRREEQQQRQQSLAASEQGSTTGSVAPPRAAASSTSPTLAPSATSKSPSAPVITADPRTGSGDGDRTARAGDENRSVGTDGGQAWQGSQASNTDEEARVARILVSANGVSSYHGRTSALFEDNVQERPPAGEKRPRMPDDWVERGLVAEAVRQRQMEDLNFRQGKLDFDGEDPDLGMHLLHLHWNRQHHSFLVTYRPAFMRDMACGGPYFSKLLLNAIYFGAAKFSPRLEVRKDPDDVRTAGWKYRERVRELLGGSLDRSDVTTIQALLVMTNSLFALGDERSAAWLYSGLAFRMLIDLGMHVDLTSTQRFSDEDLEIRRRVFWGAFVVDKLHSLYQGRPVSLKEGDAFVPIKFLDSYEELEHWQPFAYSTTAPGYLGSPAYSTSTFASLCKLSLVMSDILSSIYTERSHDQNPAELSSMLDKLQLKLDTWRDALPPHLRFDPSKFASPTFPPPHVFSLHAMHHVLIILLHRPFVADGHLYSTSRSVSVDCFMKCASAASSIVVLLRAYHRAFSSRRAPYLISYATYVAATIHARIAAKRSHDSSAHNNLATCLAVLKENQETNTAVSKANMIVQSLMKRLGVVIESISSQTLEMDGFEKPDGPSVTDRATTEQLIKSVPYDRPASSNTIGALAPGKMPQNGTTSPESDWMDIDGIIQSFLQENDGSNANGMRQMPQPENLPAGQYPRPPWFQHEQQQQQQQQQHPQVPMGPEYAVGSQPVMPMQQPVPQLEPGLQGGYQWHEDPLFGLNGSSLDNFAFMPW</sequence>
<evidence type="ECO:0000256" key="1">
    <source>
        <dbReference type="ARBA" id="ARBA00004123"/>
    </source>
</evidence>
<protein>
    <recommendedName>
        <fullName evidence="9">Zn(2)-C6 fungal-type domain-containing protein</fullName>
    </recommendedName>
</protein>
<evidence type="ECO:0000313" key="11">
    <source>
        <dbReference type="Proteomes" id="UP001175261"/>
    </source>
</evidence>
<proteinExistence type="predicted"/>
<dbReference type="PANTHER" id="PTHR31313:SF86">
    <property type="entry name" value="ZN(2)-C6 FUNGAL-TYPE DOMAIN-CONTAINING PROTEIN"/>
    <property type="match status" value="1"/>
</dbReference>
<dbReference type="SMART" id="SM00066">
    <property type="entry name" value="GAL4"/>
    <property type="match status" value="1"/>
</dbReference>
<feature type="compositionally biased region" description="Polar residues" evidence="8">
    <location>
        <begin position="78"/>
        <end position="90"/>
    </location>
</feature>
<feature type="compositionally biased region" description="Low complexity" evidence="8">
    <location>
        <begin position="759"/>
        <end position="773"/>
    </location>
</feature>
<feature type="domain" description="Zn(2)-C6 fungal-type" evidence="9">
    <location>
        <begin position="16"/>
        <end position="46"/>
    </location>
</feature>
<evidence type="ECO:0000256" key="5">
    <source>
        <dbReference type="ARBA" id="ARBA00023125"/>
    </source>
</evidence>
<keyword evidence="11" id="KW-1185">Reference proteome</keyword>
<reference evidence="10" key="1">
    <citation type="submission" date="2022-10" db="EMBL/GenBank/DDBJ databases">
        <title>Determination and structural analysis of whole genome sequence of Sarocladium strictum F4-1.</title>
        <authorList>
            <person name="Hu L."/>
            <person name="Jiang Y."/>
        </authorList>
    </citation>
    <scope>NUCLEOTIDE SEQUENCE</scope>
    <source>
        <strain evidence="10">F4-1</strain>
    </source>
</reference>
<dbReference type="EMBL" id="JAPDFR010000004">
    <property type="protein sequence ID" value="KAK0387023.1"/>
    <property type="molecule type" value="Genomic_DNA"/>
</dbReference>
<dbReference type="SMART" id="SM00906">
    <property type="entry name" value="Fungal_trans"/>
    <property type="match status" value="1"/>
</dbReference>
<dbReference type="PANTHER" id="PTHR31313">
    <property type="entry name" value="TY1 ENHANCER ACTIVATOR"/>
    <property type="match status" value="1"/>
</dbReference>
<keyword evidence="5" id="KW-0238">DNA-binding</keyword>
<dbReference type="CDD" id="cd12148">
    <property type="entry name" value="fungal_TF_MHR"/>
    <property type="match status" value="1"/>
</dbReference>
<dbReference type="AlphaFoldDB" id="A0AA39GGP5"/>
<evidence type="ECO:0000256" key="4">
    <source>
        <dbReference type="ARBA" id="ARBA00023015"/>
    </source>
</evidence>
<feature type="compositionally biased region" description="Basic and acidic residues" evidence="8">
    <location>
        <begin position="195"/>
        <end position="204"/>
    </location>
</feature>
<evidence type="ECO:0000259" key="9">
    <source>
        <dbReference type="PROSITE" id="PS50048"/>
    </source>
</evidence>
<dbReference type="InterPro" id="IPR007219">
    <property type="entry name" value="XnlR_reg_dom"/>
</dbReference>
<keyword evidence="4" id="KW-0805">Transcription regulation</keyword>
<dbReference type="GO" id="GO:0005634">
    <property type="term" value="C:nucleus"/>
    <property type="evidence" value="ECO:0007669"/>
    <property type="project" value="UniProtKB-SubCell"/>
</dbReference>
<dbReference type="CDD" id="cd00067">
    <property type="entry name" value="GAL4"/>
    <property type="match status" value="1"/>
</dbReference>
<feature type="compositionally biased region" description="Low complexity" evidence="8">
    <location>
        <begin position="92"/>
        <end position="117"/>
    </location>
</feature>
<gene>
    <name evidence="10" type="ORF">NLU13_5337</name>
</gene>
<comment type="caution">
    <text evidence="10">The sequence shown here is derived from an EMBL/GenBank/DDBJ whole genome shotgun (WGS) entry which is preliminary data.</text>
</comment>
<dbReference type="GO" id="GO:0008270">
    <property type="term" value="F:zinc ion binding"/>
    <property type="evidence" value="ECO:0007669"/>
    <property type="project" value="InterPro"/>
</dbReference>
<dbReference type="InterPro" id="IPR036864">
    <property type="entry name" value="Zn2-C6_fun-type_DNA-bd_sf"/>
</dbReference>
<keyword evidence="6" id="KW-0804">Transcription</keyword>
<feature type="compositionally biased region" description="Basic and acidic residues" evidence="8">
    <location>
        <begin position="129"/>
        <end position="141"/>
    </location>
</feature>